<name>A0A0Z8Q391_STRSU</name>
<evidence type="ECO:0000313" key="1">
    <source>
        <dbReference type="EMBL" id="CYT64826.1"/>
    </source>
</evidence>
<gene>
    <name evidence="1" type="ORF">ERS132356_00095</name>
</gene>
<reference evidence="1 2" key="1">
    <citation type="submission" date="2016-02" db="EMBL/GenBank/DDBJ databases">
        <authorList>
            <consortium name="Pathogen Informatics"/>
        </authorList>
    </citation>
    <scope>NUCLEOTIDE SEQUENCE [LARGE SCALE GENOMIC DNA]</scope>
    <source>
        <strain evidence="1 2">LOLA-SS005</strain>
    </source>
</reference>
<proteinExistence type="predicted"/>
<protein>
    <submittedName>
        <fullName evidence="1">Uncharacterized protein</fullName>
    </submittedName>
</protein>
<dbReference type="EMBL" id="FIFJ01000001">
    <property type="protein sequence ID" value="CYT64826.1"/>
    <property type="molecule type" value="Genomic_DNA"/>
</dbReference>
<organism evidence="1 2">
    <name type="scientific">Streptococcus suis</name>
    <dbReference type="NCBI Taxonomy" id="1307"/>
    <lineage>
        <taxon>Bacteria</taxon>
        <taxon>Bacillati</taxon>
        <taxon>Bacillota</taxon>
        <taxon>Bacilli</taxon>
        <taxon>Lactobacillales</taxon>
        <taxon>Streptococcaceae</taxon>
        <taxon>Streptococcus</taxon>
    </lineage>
</organism>
<sequence>MRPKRYPYSGQMKKQPHDEIAKLRCEVAVNTSELSNIKRKLSSN</sequence>
<dbReference type="Proteomes" id="UP000075041">
    <property type="component" value="Unassembled WGS sequence"/>
</dbReference>
<dbReference type="AlphaFoldDB" id="A0A0Z8Q391"/>
<accession>A0A0Z8Q391</accession>
<comment type="caution">
    <text evidence="1">The sequence shown here is derived from an EMBL/GenBank/DDBJ whole genome shotgun (WGS) entry which is preliminary data.</text>
</comment>
<evidence type="ECO:0000313" key="2">
    <source>
        <dbReference type="Proteomes" id="UP000075041"/>
    </source>
</evidence>
<dbReference type="RefSeq" id="WP_023371188.1">
    <property type="nucleotide sequence ID" value="NZ_CECR01000012.1"/>
</dbReference>